<comment type="caution">
    <text evidence="3">The sequence shown here is derived from an EMBL/GenBank/DDBJ whole genome shotgun (WGS) entry which is preliminary data.</text>
</comment>
<proteinExistence type="predicted"/>
<feature type="compositionally biased region" description="Low complexity" evidence="2">
    <location>
        <begin position="335"/>
        <end position="344"/>
    </location>
</feature>
<evidence type="ECO:0000313" key="4">
    <source>
        <dbReference type="Proteomes" id="UP000800093"/>
    </source>
</evidence>
<keyword evidence="4" id="KW-1185">Reference proteome</keyword>
<dbReference type="AlphaFoldDB" id="A0A9P4N3N0"/>
<feature type="region of interest" description="Disordered" evidence="2">
    <location>
        <begin position="93"/>
        <end position="117"/>
    </location>
</feature>
<name>A0A9P4N3N0_9PLEO</name>
<feature type="compositionally biased region" description="Basic and acidic residues" evidence="2">
    <location>
        <begin position="154"/>
        <end position="172"/>
    </location>
</feature>
<gene>
    <name evidence="3" type="ORF">CC78DRAFT_581127</name>
</gene>
<feature type="compositionally biased region" description="Basic residues" evidence="2">
    <location>
        <begin position="268"/>
        <end position="280"/>
    </location>
</feature>
<feature type="compositionally biased region" description="Basic and acidic residues" evidence="2">
    <location>
        <begin position="295"/>
        <end position="308"/>
    </location>
</feature>
<reference evidence="4" key="1">
    <citation type="journal article" date="2020" name="Stud. Mycol.">
        <title>101 Dothideomycetes genomes: A test case for predicting lifestyles and emergence of pathogens.</title>
        <authorList>
            <person name="Haridas S."/>
            <person name="Albert R."/>
            <person name="Binder M."/>
            <person name="Bloem J."/>
            <person name="LaButti K."/>
            <person name="Salamov A."/>
            <person name="Andreopoulos B."/>
            <person name="Baker S."/>
            <person name="Barry K."/>
            <person name="Bills G."/>
            <person name="Bluhm B."/>
            <person name="Cannon C."/>
            <person name="Castanera R."/>
            <person name="Culley D."/>
            <person name="Daum C."/>
            <person name="Ezra D."/>
            <person name="Gonzalez J."/>
            <person name="Henrissat B."/>
            <person name="Kuo A."/>
            <person name="Liang C."/>
            <person name="Lipzen A."/>
            <person name="Lutzoni F."/>
            <person name="Magnuson J."/>
            <person name="Mondo S."/>
            <person name="Nolan M."/>
            <person name="Ohm R."/>
            <person name="Pangilinan J."/>
            <person name="Park H.-J."/>
            <person name="Ramirez L."/>
            <person name="Alfaro M."/>
            <person name="Sun H."/>
            <person name="Tritt A."/>
            <person name="Yoshinaga Y."/>
            <person name="Zwiers L.-H."/>
            <person name="Turgeon B."/>
            <person name="Goodwin S."/>
            <person name="Spatafora J."/>
            <person name="Crous P."/>
            <person name="Grigoriev I."/>
        </authorList>
    </citation>
    <scope>NUCLEOTIDE SEQUENCE [LARGE SCALE GENOMIC DNA]</scope>
    <source>
        <strain evidence="4">CBS 304.66</strain>
    </source>
</reference>
<feature type="region of interest" description="Disordered" evidence="2">
    <location>
        <begin position="1"/>
        <end position="63"/>
    </location>
</feature>
<evidence type="ECO:0000256" key="1">
    <source>
        <dbReference type="SAM" id="Coils"/>
    </source>
</evidence>
<keyword evidence="1" id="KW-0175">Coiled coil</keyword>
<sequence>MEEERPQNGSPRRPSSKHGAWATGPPRRRLIRRSGIPRSQTTPDLSGGAAPTSALSNNINSVPFPRPALYTPTMMSMTGPTVSSTPIQAIITPRSKSPTRSTKSQKKKPIFPWKTKEHGNNHSQLVLTSPLPFSELSPKAARLLGVAAADGDSLDNKGDPGDLNEIMHEEQPSRTSQKQSKFKEESIGELSSPVSTSSIHRHFRWNGKKGKKTLRMLDIMPSRQYRSKSAESKEDLSRTSSPTEQDVEIGYSSDSERDIQPSSPKRSTPTKRRIRRKRIPKRLDKMSPITEASMSDERSVLESEHAGTELEVISEYAGLRRSVTEPVLRQPQTPNGGISSNGDSGSEDGAYDDQGWFDAERMPYRYAEAQIESPTPGTIQAESPLQHIERVLLDNAEQRSSIDSEKESLKEQHAQLKEQLRAAKARSFVQGVSASKRSPYDFTGPSDEAASDDPDDDFDIDIDSDEGSIICIAKTVTFTRVAPGMVKLMDIPPKRPELSMIKVSPGQVKSIDYNNREGFRVESLKENMGRLMSSVVQAGNEAQGSRHAFNLRQKPILPRTSPRELVEGWLNDYNPSMQRPLSERIDPEVLADQDLDLPPRPPPKNDTRHDCLLSGHFFKRVDIRGASDDVRINKLEVSPYLQTRNGVRQHVHIPIACELCGLDVGEELFVCSVPVCRLSVCSSCTNEMKERAETRAIKSWGF</sequence>
<feature type="compositionally biased region" description="Basic and acidic residues" evidence="2">
    <location>
        <begin position="228"/>
        <end position="237"/>
    </location>
</feature>
<evidence type="ECO:0000256" key="2">
    <source>
        <dbReference type="SAM" id="MobiDB-lite"/>
    </source>
</evidence>
<organism evidence="3 4">
    <name type="scientific">Lojkania enalia</name>
    <dbReference type="NCBI Taxonomy" id="147567"/>
    <lineage>
        <taxon>Eukaryota</taxon>
        <taxon>Fungi</taxon>
        <taxon>Dikarya</taxon>
        <taxon>Ascomycota</taxon>
        <taxon>Pezizomycotina</taxon>
        <taxon>Dothideomycetes</taxon>
        <taxon>Pleosporomycetidae</taxon>
        <taxon>Pleosporales</taxon>
        <taxon>Pleosporales incertae sedis</taxon>
        <taxon>Lojkania</taxon>
    </lineage>
</organism>
<feature type="region of interest" description="Disordered" evidence="2">
    <location>
        <begin position="150"/>
        <end position="354"/>
    </location>
</feature>
<protein>
    <submittedName>
        <fullName evidence="3">Uncharacterized protein</fullName>
    </submittedName>
</protein>
<feature type="coiled-coil region" evidence="1">
    <location>
        <begin position="399"/>
        <end position="426"/>
    </location>
</feature>
<accession>A0A9P4N3N0</accession>
<evidence type="ECO:0000313" key="3">
    <source>
        <dbReference type="EMBL" id="KAF2263743.1"/>
    </source>
</evidence>
<dbReference type="Proteomes" id="UP000800093">
    <property type="component" value="Unassembled WGS sequence"/>
</dbReference>
<feature type="region of interest" description="Disordered" evidence="2">
    <location>
        <begin position="434"/>
        <end position="456"/>
    </location>
</feature>
<dbReference type="EMBL" id="ML986622">
    <property type="protein sequence ID" value="KAF2263743.1"/>
    <property type="molecule type" value="Genomic_DNA"/>
</dbReference>
<feature type="compositionally biased region" description="Basic residues" evidence="2">
    <location>
        <begin position="199"/>
        <end position="214"/>
    </location>
</feature>
<dbReference type="OrthoDB" id="3790861at2759"/>